<proteinExistence type="predicted"/>
<sequence>MKLRKDLIILAHGNFIGAHKGINATLKTLKSWGIVWVNIRRDVSKVIKQCLVCQRERLSVSPLESQGSTFVDAPFHCISVDTIGPFPESENGNKFCLSVIDTFTRHIQLFPTKTT</sequence>
<dbReference type="Gene3D" id="3.30.420.10">
    <property type="entry name" value="Ribonuclease H-like superfamily/Ribonuclease H"/>
    <property type="match status" value="1"/>
</dbReference>
<feature type="domain" description="Integrase zinc-binding" evidence="1">
    <location>
        <begin position="2"/>
        <end position="56"/>
    </location>
</feature>
<reference evidence="2" key="1">
    <citation type="submission" date="2022-03" db="EMBL/GenBank/DDBJ databases">
        <title>Draft genome sequence of Aduncisulcus paluster, a free-living microaerophilic Fornicata.</title>
        <authorList>
            <person name="Yuyama I."/>
            <person name="Kume K."/>
            <person name="Tamura T."/>
            <person name="Inagaki Y."/>
            <person name="Hashimoto T."/>
        </authorList>
    </citation>
    <scope>NUCLEOTIDE SEQUENCE</scope>
    <source>
        <strain evidence="2">NY0171</strain>
    </source>
</reference>
<dbReference type="PANTHER" id="PTHR47266">
    <property type="entry name" value="ENDONUCLEASE-RELATED"/>
    <property type="match status" value="1"/>
</dbReference>
<comment type="caution">
    <text evidence="2">The sequence shown here is derived from an EMBL/GenBank/DDBJ whole genome shotgun (WGS) entry which is preliminary data.</text>
</comment>
<dbReference type="InterPro" id="IPR052160">
    <property type="entry name" value="Gypsy_RT_Integrase-like"/>
</dbReference>
<dbReference type="Pfam" id="PF17921">
    <property type="entry name" value="Integrase_H2C2"/>
    <property type="match status" value="1"/>
</dbReference>
<evidence type="ECO:0000259" key="1">
    <source>
        <dbReference type="Pfam" id="PF17921"/>
    </source>
</evidence>
<organism evidence="2 3">
    <name type="scientific">Aduncisulcus paluster</name>
    <dbReference type="NCBI Taxonomy" id="2918883"/>
    <lineage>
        <taxon>Eukaryota</taxon>
        <taxon>Metamonada</taxon>
        <taxon>Carpediemonas-like organisms</taxon>
        <taxon>Aduncisulcus</taxon>
    </lineage>
</organism>
<dbReference type="SUPFAM" id="SSF53098">
    <property type="entry name" value="Ribonuclease H-like"/>
    <property type="match status" value="1"/>
</dbReference>
<dbReference type="Gene3D" id="1.10.340.70">
    <property type="match status" value="1"/>
</dbReference>
<name>A0ABQ5KBA5_9EUKA</name>
<dbReference type="InterPro" id="IPR036397">
    <property type="entry name" value="RNaseH_sf"/>
</dbReference>
<accession>A0ABQ5KBA5</accession>
<feature type="non-terminal residue" evidence="2">
    <location>
        <position position="115"/>
    </location>
</feature>
<evidence type="ECO:0000313" key="2">
    <source>
        <dbReference type="EMBL" id="GKT29842.1"/>
    </source>
</evidence>
<protein>
    <submittedName>
        <fullName evidence="2">Unnamed protein product</fullName>
    </submittedName>
</protein>
<dbReference type="InterPro" id="IPR041588">
    <property type="entry name" value="Integrase_H2C2"/>
</dbReference>
<gene>
    <name evidence="2" type="ORF">ADUPG1_005332</name>
</gene>
<dbReference type="InterPro" id="IPR012337">
    <property type="entry name" value="RNaseH-like_sf"/>
</dbReference>
<dbReference type="EMBL" id="BQXS01008460">
    <property type="protein sequence ID" value="GKT29842.1"/>
    <property type="molecule type" value="Genomic_DNA"/>
</dbReference>
<keyword evidence="3" id="KW-1185">Reference proteome</keyword>
<evidence type="ECO:0000313" key="3">
    <source>
        <dbReference type="Proteomes" id="UP001057375"/>
    </source>
</evidence>
<dbReference type="Proteomes" id="UP001057375">
    <property type="component" value="Unassembled WGS sequence"/>
</dbReference>